<reference evidence="1 2" key="1">
    <citation type="journal article" date="2020" name="ISME J.">
        <title>Uncovering the hidden diversity of litter-decomposition mechanisms in mushroom-forming fungi.</title>
        <authorList>
            <person name="Floudas D."/>
            <person name="Bentzer J."/>
            <person name="Ahren D."/>
            <person name="Johansson T."/>
            <person name="Persson P."/>
            <person name="Tunlid A."/>
        </authorList>
    </citation>
    <scope>NUCLEOTIDE SEQUENCE [LARGE SCALE GENOMIC DNA]</scope>
    <source>
        <strain evidence="1 2">CBS 146.42</strain>
    </source>
</reference>
<gene>
    <name evidence="1" type="ORF">D9756_010387</name>
</gene>
<name>A0A8H5FRR3_9AGAR</name>
<sequence length="107" mass="11868">MIRCRDAGVQAGSDLRRFIIARWLSSTAGVWSGGSEPNPNHDILIPVRLLHFKCLGAVKGNSGLIAPIDLFFRGIEEPATNHTNQPGHKLSKGSLTQSWNARWVQWH</sequence>
<evidence type="ECO:0000313" key="2">
    <source>
        <dbReference type="Proteomes" id="UP000559027"/>
    </source>
</evidence>
<proteinExistence type="predicted"/>
<organism evidence="1 2">
    <name type="scientific">Leucocoprinus leucothites</name>
    <dbReference type="NCBI Taxonomy" id="201217"/>
    <lineage>
        <taxon>Eukaryota</taxon>
        <taxon>Fungi</taxon>
        <taxon>Dikarya</taxon>
        <taxon>Basidiomycota</taxon>
        <taxon>Agaricomycotina</taxon>
        <taxon>Agaricomycetes</taxon>
        <taxon>Agaricomycetidae</taxon>
        <taxon>Agaricales</taxon>
        <taxon>Agaricineae</taxon>
        <taxon>Agaricaceae</taxon>
        <taxon>Leucocoprinus</taxon>
    </lineage>
</organism>
<protein>
    <submittedName>
        <fullName evidence="1">Uncharacterized protein</fullName>
    </submittedName>
</protein>
<evidence type="ECO:0000313" key="1">
    <source>
        <dbReference type="EMBL" id="KAF5346724.1"/>
    </source>
</evidence>
<accession>A0A8H5FRR3</accession>
<keyword evidence="2" id="KW-1185">Reference proteome</keyword>
<dbReference type="AlphaFoldDB" id="A0A8H5FRR3"/>
<comment type="caution">
    <text evidence="1">The sequence shown here is derived from an EMBL/GenBank/DDBJ whole genome shotgun (WGS) entry which is preliminary data.</text>
</comment>
<dbReference type="EMBL" id="JAACJO010000030">
    <property type="protein sequence ID" value="KAF5346724.1"/>
    <property type="molecule type" value="Genomic_DNA"/>
</dbReference>
<dbReference type="Proteomes" id="UP000559027">
    <property type="component" value="Unassembled WGS sequence"/>
</dbReference>